<dbReference type="RefSeq" id="WP_072958525.1">
    <property type="nucleotide sequence ID" value="NZ_FQUH01000008.1"/>
</dbReference>
<keyword evidence="3 5" id="KW-1133">Transmembrane helix</keyword>
<proteinExistence type="predicted"/>
<feature type="transmembrane region" description="Helical" evidence="5">
    <location>
        <begin position="24"/>
        <end position="42"/>
    </location>
</feature>
<protein>
    <submittedName>
        <fullName evidence="6">TIGR00659 family protein</fullName>
    </submittedName>
</protein>
<dbReference type="EMBL" id="FQUH01000008">
    <property type="protein sequence ID" value="SHF31071.1"/>
    <property type="molecule type" value="Genomic_DNA"/>
</dbReference>
<dbReference type="PANTHER" id="PTHR30249">
    <property type="entry name" value="PUTATIVE SEROTONIN TRANSPORTER"/>
    <property type="match status" value="1"/>
</dbReference>
<dbReference type="InterPro" id="IPR007300">
    <property type="entry name" value="CidB/LrgB"/>
</dbReference>
<feature type="transmembrane region" description="Helical" evidence="5">
    <location>
        <begin position="140"/>
        <end position="160"/>
    </location>
</feature>
<dbReference type="NCBIfam" id="TIGR00659">
    <property type="entry name" value="CidB/LrgB family autolysis modulator"/>
    <property type="match status" value="1"/>
</dbReference>
<dbReference type="PANTHER" id="PTHR30249:SF0">
    <property type="entry name" value="PLASTIDAL GLYCOLATE_GLYCERATE TRANSLOCATOR 1, CHLOROPLASTIC"/>
    <property type="match status" value="1"/>
</dbReference>
<accession>A0A1M5ALD0</accession>
<dbReference type="Pfam" id="PF04172">
    <property type="entry name" value="LrgB"/>
    <property type="match status" value="1"/>
</dbReference>
<organism evidence="6 7">
    <name type="scientific">Vibrio gazogenes DSM 21264 = NBRC 103151</name>
    <dbReference type="NCBI Taxonomy" id="1123492"/>
    <lineage>
        <taxon>Bacteria</taxon>
        <taxon>Pseudomonadati</taxon>
        <taxon>Pseudomonadota</taxon>
        <taxon>Gammaproteobacteria</taxon>
        <taxon>Vibrionales</taxon>
        <taxon>Vibrionaceae</taxon>
        <taxon>Vibrio</taxon>
    </lineage>
</organism>
<evidence type="ECO:0000256" key="1">
    <source>
        <dbReference type="ARBA" id="ARBA00004141"/>
    </source>
</evidence>
<sequence length="229" mass="24882">MWLLITIVIFFAIRWLCQKCNTPLANPLLICVVIIIGILLYFNVPYETYAADNQWVNFLLQPAVVALAYPLYEQLPQIRAKWRIILFACVFGSVMSMLTTALIAVLFHADTPLIAALLSKSVTTPIAMEITNNLGGEPSIAAILVLIVGLFGAIFAYPVYRLLHITHPIAKGLTMGSISHALGTASCVENDPRDAAFSSLALVLCGIITSILAPLAYALVLWLGPLLTT</sequence>
<keyword evidence="7" id="KW-1185">Reference proteome</keyword>
<evidence type="ECO:0000313" key="6">
    <source>
        <dbReference type="EMBL" id="SHF31071.1"/>
    </source>
</evidence>
<dbReference type="GO" id="GO:0016020">
    <property type="term" value="C:membrane"/>
    <property type="evidence" value="ECO:0007669"/>
    <property type="project" value="UniProtKB-SubCell"/>
</dbReference>
<name>A0A1M5ALD0_VIBGA</name>
<feature type="transmembrane region" description="Helical" evidence="5">
    <location>
        <begin position="200"/>
        <end position="223"/>
    </location>
</feature>
<evidence type="ECO:0000256" key="3">
    <source>
        <dbReference type="ARBA" id="ARBA00022989"/>
    </source>
</evidence>
<comment type="subcellular location">
    <subcellularLocation>
        <location evidence="1">Membrane</location>
        <topology evidence="1">Multi-pass membrane protein</topology>
    </subcellularLocation>
</comment>
<keyword evidence="4 5" id="KW-0472">Membrane</keyword>
<evidence type="ECO:0000256" key="5">
    <source>
        <dbReference type="SAM" id="Phobius"/>
    </source>
</evidence>
<evidence type="ECO:0000313" key="7">
    <source>
        <dbReference type="Proteomes" id="UP000184159"/>
    </source>
</evidence>
<gene>
    <name evidence="6" type="ORF">SAMN02745781_01939</name>
</gene>
<evidence type="ECO:0000256" key="2">
    <source>
        <dbReference type="ARBA" id="ARBA00022692"/>
    </source>
</evidence>
<evidence type="ECO:0000256" key="4">
    <source>
        <dbReference type="ARBA" id="ARBA00023136"/>
    </source>
</evidence>
<feature type="transmembrane region" description="Helical" evidence="5">
    <location>
        <begin position="84"/>
        <end position="109"/>
    </location>
</feature>
<dbReference type="Proteomes" id="UP000184159">
    <property type="component" value="Unassembled WGS sequence"/>
</dbReference>
<reference evidence="7" key="1">
    <citation type="submission" date="2016-11" db="EMBL/GenBank/DDBJ databases">
        <authorList>
            <person name="Varghese N."/>
            <person name="Submissions S."/>
        </authorList>
    </citation>
    <scope>NUCLEOTIDE SEQUENCE [LARGE SCALE GENOMIC DNA]</scope>
    <source>
        <strain evidence="7">DSM 21264</strain>
    </source>
</reference>
<dbReference type="AlphaFoldDB" id="A0A1M5ALD0"/>
<dbReference type="InterPro" id="IPR005261">
    <property type="entry name" value="YohK-like"/>
</dbReference>
<keyword evidence="2 5" id="KW-0812">Transmembrane</keyword>
<feature type="transmembrane region" description="Helical" evidence="5">
    <location>
        <begin position="54"/>
        <end position="72"/>
    </location>
</feature>